<feature type="transmembrane region" description="Helical" evidence="7">
    <location>
        <begin position="152"/>
        <end position="173"/>
    </location>
</feature>
<sequence length="333" mass="33745">MHRRVRFLIGVLLGGGALGGYLWYVGPTAVVSRLSAVPRWAVAVVAVLILAEAAVDGIGVWASVRPLNGGLSRRRSVQFAFAADFFDVFSPAGPVSSEPIMAQFFAVATETDYSEALGVRSVAKYAKSAAQLLLSVVLVTVLLAGGTAPRSLLVTLAGAAVALSLLGVALVLARDLLARVVVSALTPVVAALSGLLGTEQYGRERVSTAVARFRGRAAAFRDAPGLVALIAAGGLLEQCLTASALWVALSAAEPGVALITIVALIPLPQAASVVPIPGSIGAYDLLLVGALVATTGVPAASATAGVLVVRTFELGVSLGCGGSAVAFLRARRS</sequence>
<evidence type="ECO:0000256" key="2">
    <source>
        <dbReference type="ARBA" id="ARBA00011061"/>
    </source>
</evidence>
<gene>
    <name evidence="8" type="ORF">DM867_09540</name>
    <name evidence="9" type="ORF">DMP03_11175</name>
    <name evidence="10" type="ORF">DP108_05735</name>
</gene>
<comment type="subcellular location">
    <subcellularLocation>
        <location evidence="1">Cell membrane</location>
        <topology evidence="1">Multi-pass membrane protein</topology>
    </subcellularLocation>
</comment>
<protein>
    <submittedName>
        <fullName evidence="8">UPF0104 family protein</fullName>
    </submittedName>
</protein>
<comment type="similarity">
    <text evidence="2">Belongs to the UPF0104 family.</text>
</comment>
<dbReference type="Proteomes" id="UP000326207">
    <property type="component" value="Unassembled WGS sequence"/>
</dbReference>
<dbReference type="GO" id="GO:0005886">
    <property type="term" value="C:plasma membrane"/>
    <property type="evidence" value="ECO:0007669"/>
    <property type="project" value="UniProtKB-SubCell"/>
</dbReference>
<evidence type="ECO:0000313" key="12">
    <source>
        <dbReference type="Proteomes" id="UP000326302"/>
    </source>
</evidence>
<feature type="transmembrane region" description="Helical" evidence="7">
    <location>
        <begin position="180"/>
        <end position="198"/>
    </location>
</feature>
<dbReference type="PANTHER" id="PTHR39087">
    <property type="entry name" value="UPF0104 MEMBRANE PROTEIN MJ1595"/>
    <property type="match status" value="1"/>
</dbReference>
<evidence type="ECO:0000256" key="5">
    <source>
        <dbReference type="ARBA" id="ARBA00022989"/>
    </source>
</evidence>
<keyword evidence="4 7" id="KW-0812">Transmembrane</keyword>
<comment type="caution">
    <text evidence="8">The sequence shown here is derived from an EMBL/GenBank/DDBJ whole genome shotgun (WGS) entry which is preliminary data.</text>
</comment>
<evidence type="ECO:0000256" key="6">
    <source>
        <dbReference type="ARBA" id="ARBA00023136"/>
    </source>
</evidence>
<dbReference type="OrthoDB" id="293208at2157"/>
<dbReference type="EMBL" id="QJOW01000004">
    <property type="protein sequence ID" value="KAB7514411.1"/>
    <property type="molecule type" value="Genomic_DNA"/>
</dbReference>
<evidence type="ECO:0000313" key="8">
    <source>
        <dbReference type="EMBL" id="KAB7514012.1"/>
    </source>
</evidence>
<feature type="transmembrane region" description="Helical" evidence="7">
    <location>
        <begin position="285"/>
        <end position="309"/>
    </location>
</feature>
<feature type="transmembrane region" description="Helical" evidence="7">
    <location>
        <begin position="218"/>
        <end position="236"/>
    </location>
</feature>
<dbReference type="EMBL" id="QMDY01000003">
    <property type="protein sequence ID" value="KAB7518675.1"/>
    <property type="molecule type" value="Genomic_DNA"/>
</dbReference>
<name>A0A5N5U8L1_9EURY</name>
<feature type="transmembrane region" description="Helical" evidence="7">
    <location>
        <begin position="129"/>
        <end position="146"/>
    </location>
</feature>
<evidence type="ECO:0000313" key="13">
    <source>
        <dbReference type="Proteomes" id="UP000326865"/>
    </source>
</evidence>
<feature type="transmembrane region" description="Helical" evidence="7">
    <location>
        <begin position="7"/>
        <end position="25"/>
    </location>
</feature>
<accession>A0A5N5UIY0</accession>
<feature type="transmembrane region" description="Helical" evidence="7">
    <location>
        <begin position="40"/>
        <end position="64"/>
    </location>
</feature>
<evidence type="ECO:0000256" key="7">
    <source>
        <dbReference type="SAM" id="Phobius"/>
    </source>
</evidence>
<keyword evidence="5 7" id="KW-1133">Transmembrane helix</keyword>
<evidence type="ECO:0000256" key="1">
    <source>
        <dbReference type="ARBA" id="ARBA00004651"/>
    </source>
</evidence>
<evidence type="ECO:0000313" key="10">
    <source>
        <dbReference type="EMBL" id="KAB7518675.1"/>
    </source>
</evidence>
<proteinExistence type="inferred from homology"/>
<keyword evidence="3" id="KW-1003">Cell membrane</keyword>
<evidence type="ECO:0000313" key="9">
    <source>
        <dbReference type="EMBL" id="KAB7514411.1"/>
    </source>
</evidence>
<evidence type="ECO:0000313" key="11">
    <source>
        <dbReference type="Proteomes" id="UP000326207"/>
    </source>
</evidence>
<dbReference type="InterPro" id="IPR022791">
    <property type="entry name" value="L-PG_synthase/AglD"/>
</dbReference>
<accession>A0A5N5U8L1</accession>
<dbReference type="Proteomes" id="UP000326865">
    <property type="component" value="Unassembled WGS sequence"/>
</dbReference>
<keyword evidence="6 7" id="KW-0472">Membrane</keyword>
<dbReference type="PANTHER" id="PTHR39087:SF2">
    <property type="entry name" value="UPF0104 MEMBRANE PROTEIN MJ1595"/>
    <property type="match status" value="1"/>
</dbReference>
<dbReference type="RefSeq" id="WP_152120739.1">
    <property type="nucleotide sequence ID" value="NZ_QJOW01000004.1"/>
</dbReference>
<dbReference type="Pfam" id="PF03706">
    <property type="entry name" value="LPG_synthase_TM"/>
    <property type="match status" value="1"/>
</dbReference>
<reference evidence="11 12" key="1">
    <citation type="submission" date="2019-10" db="EMBL/GenBank/DDBJ databases">
        <title>Unraveling microbial dark matter from salterns through culturing: the case of the genus Halosegnis.</title>
        <authorList>
            <person name="Duran-Viseras A."/>
            <person name="Andrei A.-S."/>
            <person name="Vera-Gargallo B."/>
            <person name="Ghai R."/>
            <person name="Sanchez-Porro C."/>
            <person name="Ventosa A."/>
        </authorList>
    </citation>
    <scope>NUCLEOTIDE SEQUENCE [LARGE SCALE GENOMIC DNA]</scope>
    <source>
        <strain evidence="9 12">F17-44</strain>
        <strain evidence="8 13">F18-79</strain>
        <strain evidence="10 11">F19-13</strain>
    </source>
</reference>
<evidence type="ECO:0000256" key="4">
    <source>
        <dbReference type="ARBA" id="ARBA00022692"/>
    </source>
</evidence>
<dbReference type="Proteomes" id="UP000326302">
    <property type="component" value="Unassembled WGS sequence"/>
</dbReference>
<evidence type="ECO:0000256" key="3">
    <source>
        <dbReference type="ARBA" id="ARBA00022475"/>
    </source>
</evidence>
<keyword evidence="13" id="KW-1185">Reference proteome</keyword>
<accession>A0A5N5U9A2</accession>
<feature type="transmembrane region" description="Helical" evidence="7">
    <location>
        <begin position="243"/>
        <end position="265"/>
    </location>
</feature>
<organism evidence="8 13">
    <name type="scientific">Halosegnis rubeus</name>
    <dbReference type="NCBI Taxonomy" id="2212850"/>
    <lineage>
        <taxon>Archaea</taxon>
        <taxon>Methanobacteriati</taxon>
        <taxon>Methanobacteriota</taxon>
        <taxon>Stenosarchaea group</taxon>
        <taxon>Halobacteria</taxon>
        <taxon>Halobacteriales</taxon>
        <taxon>Natronomonadaceae</taxon>
        <taxon>Halosegnis</taxon>
    </lineage>
</organism>
<dbReference type="AlphaFoldDB" id="A0A5N5U8L1"/>
<dbReference type="EMBL" id="QKKZ01000003">
    <property type="protein sequence ID" value="KAB7514012.1"/>
    <property type="molecule type" value="Genomic_DNA"/>
</dbReference>